<dbReference type="Proteomes" id="UP000224460">
    <property type="component" value="Unassembled WGS sequence"/>
</dbReference>
<evidence type="ECO:0000313" key="2">
    <source>
        <dbReference type="Proteomes" id="UP000224460"/>
    </source>
</evidence>
<dbReference type="EMBL" id="PEDL01000001">
    <property type="protein sequence ID" value="PHV72345.1"/>
    <property type="molecule type" value="Genomic_DNA"/>
</dbReference>
<organism evidence="1 2">
    <name type="scientific">Sporanaerobium hydrogeniformans</name>
    <dbReference type="NCBI Taxonomy" id="3072179"/>
    <lineage>
        <taxon>Bacteria</taxon>
        <taxon>Bacillati</taxon>
        <taxon>Bacillota</taxon>
        <taxon>Clostridia</taxon>
        <taxon>Lachnospirales</taxon>
        <taxon>Lachnospiraceae</taxon>
        <taxon>Sporanaerobium</taxon>
    </lineage>
</organism>
<keyword evidence="2" id="KW-1185">Reference proteome</keyword>
<sequence length="432" mass="50317">MKRRLGIVMMLSLGSLVGCTSVQRTPFPTFSNLAPIEVEKKEKDELINEKQLQTFFSNYLSLSEEGMLLMNVQPQLGDEDYEEYFRLYREKLKNLLGEQLASSAKEKLKEAYRTYDFHLPKKLSINGYVTYGPAKVEQVEILATRFVEDSILYKVAVTTEHSVENLAAANSNYRWDESKGYYVQNKEPTQGENTFHSDKEDRGGLEESFYYLQETPEDTEDAIKLIEYYWVKVEQGESLKVESIKEGSPINVNEKKRQLATNTKHVKRIAYNEQASSKELEMIKKVFTKLFSQPKEFYTYYSELLSTHDVALKDVWWNQLDLSKEVLIPKKQSKDAFNGVINPYKDNLKSIAVDREQLVVKPSIYGTKKQPRFRVFIPAKGVDIDDNQLYYLFEYYVGMEQGKIEYIYYVKRSELSEEDYGKVIQGEEITLE</sequence>
<name>A0AC61DG81_9FIRM</name>
<reference evidence="1" key="1">
    <citation type="submission" date="2017-10" db="EMBL/GenBank/DDBJ databases">
        <title>Genome sequence of cellulolytic Lachnospiraceae bacterium XHS1971 isolated from hotspring sediment.</title>
        <authorList>
            <person name="Vasudevan G."/>
            <person name="Joshi A.J."/>
            <person name="Hivarkar S."/>
            <person name="Lanjekar V.B."/>
            <person name="Dhakephalkar P.K."/>
            <person name="Dagar S."/>
        </authorList>
    </citation>
    <scope>NUCLEOTIDE SEQUENCE</scope>
    <source>
        <strain evidence="1">XHS1971</strain>
    </source>
</reference>
<evidence type="ECO:0000313" key="1">
    <source>
        <dbReference type="EMBL" id="PHV72345.1"/>
    </source>
</evidence>
<proteinExistence type="predicted"/>
<protein>
    <submittedName>
        <fullName evidence="1">Uncharacterized protein</fullName>
    </submittedName>
</protein>
<comment type="caution">
    <text evidence="1">The sequence shown here is derived from an EMBL/GenBank/DDBJ whole genome shotgun (WGS) entry which is preliminary data.</text>
</comment>
<accession>A0AC61DG81</accession>
<gene>
    <name evidence="1" type="ORF">CS063_02385</name>
</gene>